<name>A0ABX1PXD5_9RHOO</name>
<gene>
    <name evidence="1" type="ORF">GPA22_10295</name>
</gene>
<protein>
    <submittedName>
        <fullName evidence="1">Uncharacterized protein</fullName>
    </submittedName>
</protein>
<dbReference type="EMBL" id="WTVN01000013">
    <property type="protein sequence ID" value="NMG44119.1"/>
    <property type="molecule type" value="Genomic_DNA"/>
</dbReference>
<organism evidence="1 2">
    <name type="scientific">Aromatoleum toluvorans</name>
    <dbReference type="NCBI Taxonomy" id="92002"/>
    <lineage>
        <taxon>Bacteria</taxon>
        <taxon>Pseudomonadati</taxon>
        <taxon>Pseudomonadota</taxon>
        <taxon>Betaproteobacteria</taxon>
        <taxon>Rhodocyclales</taxon>
        <taxon>Rhodocyclaceae</taxon>
        <taxon>Aromatoleum</taxon>
    </lineage>
</organism>
<dbReference type="Proteomes" id="UP000623795">
    <property type="component" value="Unassembled WGS sequence"/>
</dbReference>
<accession>A0ABX1PXD5</accession>
<keyword evidence="2" id="KW-1185">Reference proteome</keyword>
<reference evidence="1 2" key="1">
    <citation type="submission" date="2019-12" db="EMBL/GenBank/DDBJ databases">
        <title>Comparative genomics gives insights into the taxonomy of the Azoarcus-Aromatoleum group and reveals separate origins of nif in the plant-associated Azoarcus and non-plant-associated Aromatoleum sub-groups.</title>
        <authorList>
            <person name="Lafos M."/>
            <person name="Maluk M."/>
            <person name="Batista M."/>
            <person name="Junghare M."/>
            <person name="Carmona M."/>
            <person name="Faoro H."/>
            <person name="Cruz L.M."/>
            <person name="Battistoni F."/>
            <person name="De Souza E."/>
            <person name="Pedrosa F."/>
            <person name="Chen W.-M."/>
            <person name="Poole P.S."/>
            <person name="Dixon R.A."/>
            <person name="James E.K."/>
        </authorList>
    </citation>
    <scope>NUCLEOTIDE SEQUENCE [LARGE SCALE GENOMIC DNA]</scope>
    <source>
        <strain evidence="1 2">Td21</strain>
    </source>
</reference>
<sequence>MTRDAAKKLKEAFAGAQDEAQRKAAAVALLRHSLDLGHRRLSLKRLETAISCGVAPDDEDLHRCADLVLKVSDPGIHARLAQLSRQLAAMRCSAAA</sequence>
<comment type="caution">
    <text evidence="1">The sequence shown here is derived from an EMBL/GenBank/DDBJ whole genome shotgun (WGS) entry which is preliminary data.</text>
</comment>
<proteinExistence type="predicted"/>
<dbReference type="RefSeq" id="WP_169255987.1">
    <property type="nucleotide sequence ID" value="NZ_WTVN01000013.1"/>
</dbReference>
<evidence type="ECO:0000313" key="1">
    <source>
        <dbReference type="EMBL" id="NMG44119.1"/>
    </source>
</evidence>
<evidence type="ECO:0000313" key="2">
    <source>
        <dbReference type="Proteomes" id="UP000623795"/>
    </source>
</evidence>